<evidence type="ECO:0000256" key="4">
    <source>
        <dbReference type="ARBA" id="ARBA00023242"/>
    </source>
</evidence>
<organism evidence="7 8">
    <name type="scientific">Aspergillus turcosus</name>
    <dbReference type="NCBI Taxonomy" id="1245748"/>
    <lineage>
        <taxon>Eukaryota</taxon>
        <taxon>Fungi</taxon>
        <taxon>Dikarya</taxon>
        <taxon>Ascomycota</taxon>
        <taxon>Pezizomycotina</taxon>
        <taxon>Eurotiomycetes</taxon>
        <taxon>Eurotiomycetidae</taxon>
        <taxon>Eurotiales</taxon>
        <taxon>Aspergillaceae</taxon>
        <taxon>Aspergillus</taxon>
        <taxon>Aspergillus subgen. Fumigati</taxon>
    </lineage>
</organism>
<dbReference type="Gene3D" id="4.10.240.10">
    <property type="entry name" value="Zn(2)-C6 fungal-type DNA-binding domain"/>
    <property type="match status" value="1"/>
</dbReference>
<proteinExistence type="predicted"/>
<name>A0A421CY34_9EURO</name>
<keyword evidence="5" id="KW-0175">Coiled coil</keyword>
<keyword evidence="4" id="KW-0539">Nucleus</keyword>
<dbReference type="GO" id="GO:0000981">
    <property type="term" value="F:DNA-binding transcription factor activity, RNA polymerase II-specific"/>
    <property type="evidence" value="ECO:0007669"/>
    <property type="project" value="InterPro"/>
</dbReference>
<keyword evidence="3" id="KW-0804">Transcription</keyword>
<evidence type="ECO:0000256" key="5">
    <source>
        <dbReference type="SAM" id="Coils"/>
    </source>
</evidence>
<dbReference type="Proteomes" id="UP000215289">
    <property type="component" value="Unassembled WGS sequence"/>
</dbReference>
<dbReference type="EMBL" id="NIDN02000184">
    <property type="protein sequence ID" value="RLL94795.1"/>
    <property type="molecule type" value="Genomic_DNA"/>
</dbReference>
<dbReference type="Pfam" id="PF00172">
    <property type="entry name" value="Zn_clus"/>
    <property type="match status" value="1"/>
</dbReference>
<dbReference type="InterPro" id="IPR053181">
    <property type="entry name" value="EcdB-like_regulator"/>
</dbReference>
<evidence type="ECO:0000259" key="6">
    <source>
        <dbReference type="PROSITE" id="PS50048"/>
    </source>
</evidence>
<dbReference type="OrthoDB" id="4356994at2759"/>
<dbReference type="InterPro" id="IPR036864">
    <property type="entry name" value="Zn2-C6_fun-type_DNA-bd_sf"/>
</dbReference>
<evidence type="ECO:0000313" key="7">
    <source>
        <dbReference type="EMBL" id="RLL94795.1"/>
    </source>
</evidence>
<comment type="caution">
    <text evidence="7">The sequence shown here is derived from an EMBL/GenBank/DDBJ whole genome shotgun (WGS) entry which is preliminary data.</text>
</comment>
<keyword evidence="2" id="KW-0238">DNA-binding</keyword>
<feature type="domain" description="Zn(2)-C6 fungal-type" evidence="6">
    <location>
        <begin position="36"/>
        <end position="66"/>
    </location>
</feature>
<evidence type="ECO:0000313" key="8">
    <source>
        <dbReference type="Proteomes" id="UP000215289"/>
    </source>
</evidence>
<dbReference type="PROSITE" id="PS00463">
    <property type="entry name" value="ZN2_CY6_FUNGAL_1"/>
    <property type="match status" value="1"/>
</dbReference>
<accession>A0A421CY34</accession>
<keyword evidence="8" id="KW-1185">Reference proteome</keyword>
<dbReference type="SUPFAM" id="SSF57701">
    <property type="entry name" value="Zn2/Cys6 DNA-binding domain"/>
    <property type="match status" value="1"/>
</dbReference>
<evidence type="ECO:0000256" key="1">
    <source>
        <dbReference type="ARBA" id="ARBA00023015"/>
    </source>
</evidence>
<dbReference type="InterPro" id="IPR001138">
    <property type="entry name" value="Zn2Cys6_DnaBD"/>
</dbReference>
<dbReference type="SMART" id="SM00066">
    <property type="entry name" value="GAL4"/>
    <property type="match status" value="1"/>
</dbReference>
<dbReference type="CDD" id="cd00067">
    <property type="entry name" value="GAL4"/>
    <property type="match status" value="1"/>
</dbReference>
<gene>
    <name evidence="7" type="ORF">CFD26_103677</name>
</gene>
<protein>
    <recommendedName>
        <fullName evidence="6">Zn(2)-C6 fungal-type domain-containing protein</fullName>
    </recommendedName>
</protein>
<dbReference type="PANTHER" id="PTHR47785">
    <property type="entry name" value="ZN(II)2CYS6 TRANSCRIPTION FACTOR (EUROFUNG)-RELATED-RELATED"/>
    <property type="match status" value="1"/>
</dbReference>
<dbReference type="GO" id="GO:0003677">
    <property type="term" value="F:DNA binding"/>
    <property type="evidence" value="ECO:0007669"/>
    <property type="project" value="UniProtKB-KW"/>
</dbReference>
<reference evidence="7 8" key="1">
    <citation type="submission" date="2018-08" db="EMBL/GenBank/DDBJ databases">
        <title>Draft genome sequences of two Aspergillus turcosus clinical strains isolated from bronchoalveolar lavage fluid: one azole-susceptible and the other azole-resistant.</title>
        <authorList>
            <person name="Parent-Michaud M."/>
            <person name="Dufresne P.J."/>
            <person name="Fournier E."/>
            <person name="Martineau C."/>
            <person name="Moreira S."/>
            <person name="Perkins V."/>
            <person name="De Repentigny L."/>
            <person name="Dufresne S.F."/>
        </authorList>
    </citation>
    <scope>NUCLEOTIDE SEQUENCE [LARGE SCALE GENOMIC DNA]</scope>
    <source>
        <strain evidence="7">HMR AF 1038</strain>
    </source>
</reference>
<dbReference type="CDD" id="cd12148">
    <property type="entry name" value="fungal_TF_MHR"/>
    <property type="match status" value="1"/>
</dbReference>
<dbReference type="STRING" id="1245748.A0A421CY34"/>
<feature type="coiled-coil region" evidence="5">
    <location>
        <begin position="78"/>
        <end position="105"/>
    </location>
</feature>
<keyword evidence="1" id="KW-0805">Transcription regulation</keyword>
<evidence type="ECO:0000256" key="2">
    <source>
        <dbReference type="ARBA" id="ARBA00023125"/>
    </source>
</evidence>
<evidence type="ECO:0000256" key="3">
    <source>
        <dbReference type="ARBA" id="ARBA00023163"/>
    </source>
</evidence>
<dbReference type="GO" id="GO:0008270">
    <property type="term" value="F:zinc ion binding"/>
    <property type="evidence" value="ECO:0007669"/>
    <property type="project" value="InterPro"/>
</dbReference>
<dbReference type="PANTHER" id="PTHR47785:SF5">
    <property type="entry name" value="ZN(II)2CYS6 TRANSCRIPTION FACTOR (EUROFUNG)"/>
    <property type="match status" value="1"/>
</dbReference>
<dbReference type="PROSITE" id="PS50048">
    <property type="entry name" value="ZN2_CY6_FUNGAL_2"/>
    <property type="match status" value="1"/>
</dbReference>
<dbReference type="AlphaFoldDB" id="A0A421CY34"/>
<sequence>MTNQSPLPTRKRKASHDNLIPVRVAGSYQRTKTGNACLVCRARKTKCDSQWPVCGFCKSTGGECTYSQPNASRFDQASQTILHQLDRLENLLNKQSNQLEKLTNDGFIRHHGPPPPHTLLGSPIPGDVVSPTLLSSCPSKQSQDYGQVQFALDSDIPSPGYPFDQYAARIQGSLDTPPSSEILSRTTSEMGIEAMLRWPVFEHRLAELGIPSNKSLIELLGQASSNMATLEIGSRGSRLDTEVAMSLNAEVVQQLVENFLVNNNLKNPVIDPTSLRSDAQEFLESPLQWDGKGCLILLVLAISRISVSLADRASTGQISVLRDEYAFRSAELYFHASQRRIGALYCDNSLLAAQCAFLTGVYLMYTMRIMAAWKAFVQAGTQCLGYFASRGLIDTRSDSNIKNRDKAVAEHSNLEASSDLRALEDSLYWSCLKSEVELRLELGLPGSGVNSTQYPHIFPSVPNLENPEAIHSAGTLPGSTPSSSFETDKAHLVTGWFFYLGEIALKRLTYRILLYRYGNQDGSKRNKTAQQSDSDYDLRHSVMEFDLQLDQWMKSLPPPMRFSPTSTEPLRDILPWVLRGHRIDVIELLRFPAISSILNHKPCHSTDGSSFDYTRPTFSATTLQLAKEYLENAIYRIETNAEGFLHRHQGSWLTIRSCTRSALALLGTKLYCQEDDERGLQASLTATFQTNNINTSRELRLADRILPARWRYAVLLVLDMLKAWEPESQDIGWLREVVEGLLGLCYD</sequence>